<accession>A0AAD7UIW2</accession>
<reference evidence="6" key="1">
    <citation type="submission" date="2023-01" db="EMBL/GenBank/DDBJ databases">
        <title>Metagenome sequencing of chrysophaentin producing Chrysophaeum taylorii.</title>
        <authorList>
            <person name="Davison J."/>
            <person name="Bewley C."/>
        </authorList>
    </citation>
    <scope>NUCLEOTIDE SEQUENCE</scope>
    <source>
        <strain evidence="6">NIES-1699</strain>
    </source>
</reference>
<dbReference type="PANTHER" id="PTHR33926:SF4">
    <property type="entry name" value="PROTEIN TIC 22, CHLOROPLASTIC"/>
    <property type="match status" value="1"/>
</dbReference>
<evidence type="ECO:0000256" key="1">
    <source>
        <dbReference type="ARBA" id="ARBA00004229"/>
    </source>
</evidence>
<dbReference type="EMBL" id="JAQMWT010000162">
    <property type="protein sequence ID" value="KAJ8608715.1"/>
    <property type="molecule type" value="Genomic_DNA"/>
</dbReference>
<evidence type="ECO:0000313" key="6">
    <source>
        <dbReference type="EMBL" id="KAJ8608715.1"/>
    </source>
</evidence>
<feature type="region of interest" description="Disordered" evidence="4">
    <location>
        <begin position="40"/>
        <end position="63"/>
    </location>
</feature>
<dbReference type="InterPro" id="IPR007378">
    <property type="entry name" value="Tic22-like"/>
</dbReference>
<dbReference type="Pfam" id="PF04278">
    <property type="entry name" value="Tic22"/>
    <property type="match status" value="1"/>
</dbReference>
<keyword evidence="3" id="KW-0934">Plastid</keyword>
<keyword evidence="2" id="KW-0150">Chloroplast</keyword>
<feature type="region of interest" description="Disordered" evidence="4">
    <location>
        <begin position="305"/>
        <end position="358"/>
    </location>
</feature>
<dbReference type="GO" id="GO:0015031">
    <property type="term" value="P:protein transport"/>
    <property type="evidence" value="ECO:0007669"/>
    <property type="project" value="InterPro"/>
</dbReference>
<dbReference type="Proteomes" id="UP001230188">
    <property type="component" value="Unassembled WGS sequence"/>
</dbReference>
<comment type="subcellular location">
    <subcellularLocation>
        <location evidence="1">Plastid</location>
        <location evidence="1">Chloroplast</location>
    </subcellularLocation>
</comment>
<evidence type="ECO:0000256" key="5">
    <source>
        <dbReference type="SAM" id="SignalP"/>
    </source>
</evidence>
<keyword evidence="5" id="KW-0732">Signal</keyword>
<evidence type="ECO:0000313" key="7">
    <source>
        <dbReference type="Proteomes" id="UP001230188"/>
    </source>
</evidence>
<evidence type="ECO:0000256" key="2">
    <source>
        <dbReference type="ARBA" id="ARBA00022528"/>
    </source>
</evidence>
<feature type="signal peptide" evidence="5">
    <location>
        <begin position="1"/>
        <end position="24"/>
    </location>
</feature>
<dbReference type="Gene3D" id="3.40.1350.100">
    <property type="match status" value="1"/>
</dbReference>
<gene>
    <name evidence="6" type="ORF">CTAYLR_009654</name>
</gene>
<organism evidence="6 7">
    <name type="scientific">Chrysophaeum taylorii</name>
    <dbReference type="NCBI Taxonomy" id="2483200"/>
    <lineage>
        <taxon>Eukaryota</taxon>
        <taxon>Sar</taxon>
        <taxon>Stramenopiles</taxon>
        <taxon>Ochrophyta</taxon>
        <taxon>Pelagophyceae</taxon>
        <taxon>Pelagomonadales</taxon>
        <taxon>Pelagomonadaceae</taxon>
        <taxon>Chrysophaeum</taxon>
    </lineage>
</organism>
<evidence type="ECO:0000256" key="4">
    <source>
        <dbReference type="SAM" id="MobiDB-lite"/>
    </source>
</evidence>
<dbReference type="PANTHER" id="PTHR33926">
    <property type="entry name" value="PROTEIN TIC 22, CHLOROPLASTIC"/>
    <property type="match status" value="1"/>
</dbReference>
<feature type="compositionally biased region" description="Low complexity" evidence="4">
    <location>
        <begin position="307"/>
        <end position="335"/>
    </location>
</feature>
<protein>
    <submittedName>
        <fullName evidence="6">Uncharacterized protein</fullName>
    </submittedName>
</protein>
<name>A0AAD7UIW2_9STRA</name>
<keyword evidence="7" id="KW-1185">Reference proteome</keyword>
<comment type="caution">
    <text evidence="6">The sequence shown here is derived from an EMBL/GenBank/DDBJ whole genome shotgun (WGS) entry which is preliminary data.</text>
</comment>
<sequence length="358" mass="39124">MVSSRWTSRWRWILVACAFGRAAAGPFRRFGAKRNGWVQRESNEDKVRGGENTNATPPPPSELREETQAVLSMVPVFALTDEDGRPVLMRSAQNETQPQQLFFTNVDVARAHATSIMKMSSDLQLRLATMNLGQVWNIKVDDREIRVLSDPREVHFARQLLLRAAGYANADEDDAPTNATVLDFSNETIVAETAAALQEAMGFDLERDVPLFTAGILNATLGVGGRVVQPWFLSFGDLVRAYVNSTTEATDDESEYQRRAQTALREMLTLGETAVTTVAKLVEAIDRSPTDLEVFIMPPSSSLTVIAQARQQQQQQQSQQDASPSSPTTTQPSSSKTPGGGGGLFDDDDAAPGGLFDS</sequence>
<feature type="chain" id="PRO_5042055639" evidence="5">
    <location>
        <begin position="25"/>
        <end position="358"/>
    </location>
</feature>
<evidence type="ECO:0000256" key="3">
    <source>
        <dbReference type="ARBA" id="ARBA00022640"/>
    </source>
</evidence>
<proteinExistence type="predicted"/>
<dbReference type="GO" id="GO:0009507">
    <property type="term" value="C:chloroplast"/>
    <property type="evidence" value="ECO:0007669"/>
    <property type="project" value="UniProtKB-SubCell"/>
</dbReference>
<dbReference type="AlphaFoldDB" id="A0AAD7UIW2"/>